<dbReference type="InterPro" id="IPR001567">
    <property type="entry name" value="Pept_M3A_M3B_dom"/>
</dbReference>
<evidence type="ECO:0000259" key="9">
    <source>
        <dbReference type="Pfam" id="PF19310"/>
    </source>
</evidence>
<name>A0A1V9XBP8_9ACAR</name>
<dbReference type="Pfam" id="PF19310">
    <property type="entry name" value="TOP_N"/>
    <property type="match status" value="1"/>
</dbReference>
<evidence type="ECO:0000256" key="3">
    <source>
        <dbReference type="ARBA" id="ARBA00022723"/>
    </source>
</evidence>
<dbReference type="InterPro" id="IPR045090">
    <property type="entry name" value="Pept_M3A_M3B"/>
</dbReference>
<protein>
    <submittedName>
        <fullName evidence="10">Uncharacterized protein</fullName>
    </submittedName>
</protein>
<evidence type="ECO:0000256" key="7">
    <source>
        <dbReference type="RuleBase" id="RU003435"/>
    </source>
</evidence>
<dbReference type="AlphaFoldDB" id="A0A1V9XBP8"/>
<dbReference type="Gene3D" id="1.10.1370.10">
    <property type="entry name" value="Neurolysin, domain 3"/>
    <property type="match status" value="1"/>
</dbReference>
<dbReference type="InParanoid" id="A0A1V9XBP8"/>
<comment type="cofactor">
    <cofactor evidence="7">
        <name>Zn(2+)</name>
        <dbReference type="ChEBI" id="CHEBI:29105"/>
    </cofactor>
    <text evidence="7">Binds 1 zinc ion.</text>
</comment>
<dbReference type="InterPro" id="IPR024079">
    <property type="entry name" value="MetalloPept_cat_dom_sf"/>
</dbReference>
<dbReference type="Gene3D" id="1.10.1370.40">
    <property type="match status" value="1"/>
</dbReference>
<sequence>MSRSFLRGLSLLKASARFTPLSYQSRRNGYFVLLPEVPDDTSETNILMRTYDKVPQYANITADTAYRAVGKLIIEFESGLCHLEERLEDPNYPKTFESVFEPIEKLSLPLEWAWMAVRNLFLVRNDEQISRVYYKLQKRVSTAFSRKFSSPQIYRVVRDLHGDIDKYDGDQQQGVCNILEKFFGIELREIQSKEPLWAPDVKVFEVAIDGKEVGTILMDLPSRGDKYPGSWCHSLKMSRARYLEVSGLAYVPWDTSQTVPELFNMLLLDKRFARMLCAEERLPDDYHKKIIDRRLHMGSVDLQQEIYLSLLDLELYSTNEFWQDVVRRLKPKLITAVPFHEQDVYHVCSFSDIISGVMGASYYTKVWSRMIAAEVFYTMQKCQNETDTINVARRFRDNILIDGGYVTPVQAFRKFCGRDPEADSLLAVMKLQEEPI</sequence>
<evidence type="ECO:0000256" key="2">
    <source>
        <dbReference type="ARBA" id="ARBA00022670"/>
    </source>
</evidence>
<dbReference type="SUPFAM" id="SSF55486">
    <property type="entry name" value="Metalloproteases ('zincins'), catalytic domain"/>
    <property type="match status" value="1"/>
</dbReference>
<reference evidence="10 11" key="1">
    <citation type="journal article" date="2017" name="Gigascience">
        <title>Draft genome of the honey bee ectoparasitic mite, Tropilaelaps mercedesae, is shaped by the parasitic life history.</title>
        <authorList>
            <person name="Dong X."/>
            <person name="Armstrong S.D."/>
            <person name="Xia D."/>
            <person name="Makepeace B.L."/>
            <person name="Darby A.C."/>
            <person name="Kadowaki T."/>
        </authorList>
    </citation>
    <scope>NUCLEOTIDE SEQUENCE [LARGE SCALE GENOMIC DNA]</scope>
    <source>
        <strain evidence="10">Wuxi-XJTLU</strain>
    </source>
</reference>
<evidence type="ECO:0000256" key="1">
    <source>
        <dbReference type="ARBA" id="ARBA00006040"/>
    </source>
</evidence>
<dbReference type="GO" id="GO:0006508">
    <property type="term" value="P:proteolysis"/>
    <property type="evidence" value="ECO:0007669"/>
    <property type="project" value="UniProtKB-KW"/>
</dbReference>
<dbReference type="GO" id="GO:0046872">
    <property type="term" value="F:metal ion binding"/>
    <property type="evidence" value="ECO:0007669"/>
    <property type="project" value="UniProtKB-UniRule"/>
</dbReference>
<feature type="domain" description="Peptidase M3A/M3B catalytic" evidence="8">
    <location>
        <begin position="237"/>
        <end position="430"/>
    </location>
</feature>
<dbReference type="FunCoup" id="A0A1V9XBP8">
    <property type="interactions" value="445"/>
</dbReference>
<evidence type="ECO:0000313" key="10">
    <source>
        <dbReference type="EMBL" id="OQR70975.1"/>
    </source>
</evidence>
<keyword evidence="4 7" id="KW-0378">Hydrolase</keyword>
<evidence type="ECO:0000313" key="11">
    <source>
        <dbReference type="Proteomes" id="UP000192247"/>
    </source>
</evidence>
<dbReference type="PANTHER" id="PTHR11804:SF83">
    <property type="entry name" value="LD37516P"/>
    <property type="match status" value="1"/>
</dbReference>
<accession>A0A1V9XBP8</accession>
<dbReference type="EMBL" id="MNPL01015642">
    <property type="protein sequence ID" value="OQR70975.1"/>
    <property type="molecule type" value="Genomic_DNA"/>
</dbReference>
<dbReference type="GO" id="GO:0004222">
    <property type="term" value="F:metalloendopeptidase activity"/>
    <property type="evidence" value="ECO:0007669"/>
    <property type="project" value="InterPro"/>
</dbReference>
<feature type="domain" description="Oligopeptidase A N-terminal" evidence="9">
    <location>
        <begin position="71"/>
        <end position="161"/>
    </location>
</feature>
<evidence type="ECO:0000256" key="5">
    <source>
        <dbReference type="ARBA" id="ARBA00022833"/>
    </source>
</evidence>
<dbReference type="Pfam" id="PF01432">
    <property type="entry name" value="Peptidase_M3"/>
    <property type="match status" value="2"/>
</dbReference>
<dbReference type="InterPro" id="IPR024077">
    <property type="entry name" value="Neurolysin/TOP_dom2"/>
</dbReference>
<dbReference type="OrthoDB" id="534666at2759"/>
<keyword evidence="3 7" id="KW-0479">Metal-binding</keyword>
<keyword evidence="6 7" id="KW-0482">Metalloprotease</keyword>
<dbReference type="GO" id="GO:0006518">
    <property type="term" value="P:peptide metabolic process"/>
    <property type="evidence" value="ECO:0007669"/>
    <property type="project" value="TreeGrafter"/>
</dbReference>
<keyword evidence="2 7" id="KW-0645">Protease</keyword>
<comment type="caution">
    <text evidence="10">The sequence shown here is derived from an EMBL/GenBank/DDBJ whole genome shotgun (WGS) entry which is preliminary data.</text>
</comment>
<dbReference type="STRING" id="418985.A0A1V9XBP8"/>
<dbReference type="InterPro" id="IPR045666">
    <property type="entry name" value="OpdA_N"/>
</dbReference>
<dbReference type="Gene3D" id="3.40.390.10">
    <property type="entry name" value="Collagenase (Catalytic Domain)"/>
    <property type="match status" value="1"/>
</dbReference>
<feature type="domain" description="Peptidase M3A/M3B catalytic" evidence="8">
    <location>
        <begin position="172"/>
        <end position="236"/>
    </location>
</feature>
<evidence type="ECO:0000256" key="4">
    <source>
        <dbReference type="ARBA" id="ARBA00022801"/>
    </source>
</evidence>
<organism evidence="10 11">
    <name type="scientific">Tropilaelaps mercedesae</name>
    <dbReference type="NCBI Taxonomy" id="418985"/>
    <lineage>
        <taxon>Eukaryota</taxon>
        <taxon>Metazoa</taxon>
        <taxon>Ecdysozoa</taxon>
        <taxon>Arthropoda</taxon>
        <taxon>Chelicerata</taxon>
        <taxon>Arachnida</taxon>
        <taxon>Acari</taxon>
        <taxon>Parasitiformes</taxon>
        <taxon>Mesostigmata</taxon>
        <taxon>Gamasina</taxon>
        <taxon>Dermanyssoidea</taxon>
        <taxon>Laelapidae</taxon>
        <taxon>Tropilaelaps</taxon>
    </lineage>
</organism>
<dbReference type="PANTHER" id="PTHR11804">
    <property type="entry name" value="PROTEASE M3 THIMET OLIGOPEPTIDASE-RELATED"/>
    <property type="match status" value="1"/>
</dbReference>
<dbReference type="Proteomes" id="UP000192247">
    <property type="component" value="Unassembled WGS sequence"/>
</dbReference>
<gene>
    <name evidence="10" type="ORF">BIW11_01596</name>
</gene>
<keyword evidence="11" id="KW-1185">Reference proteome</keyword>
<evidence type="ECO:0000256" key="6">
    <source>
        <dbReference type="ARBA" id="ARBA00023049"/>
    </source>
</evidence>
<comment type="similarity">
    <text evidence="1 7">Belongs to the peptidase M3 family.</text>
</comment>
<evidence type="ECO:0000259" key="8">
    <source>
        <dbReference type="Pfam" id="PF01432"/>
    </source>
</evidence>
<proteinExistence type="inferred from homology"/>
<keyword evidence="5 7" id="KW-0862">Zinc</keyword>